<keyword evidence="1" id="KW-0732">Signal</keyword>
<keyword evidence="4" id="KW-1185">Reference proteome</keyword>
<protein>
    <submittedName>
        <fullName evidence="3">PQQ-dependent sugar dehydrogenase</fullName>
    </submittedName>
</protein>
<dbReference type="Gene3D" id="2.120.10.30">
    <property type="entry name" value="TolB, C-terminal domain"/>
    <property type="match status" value="1"/>
</dbReference>
<proteinExistence type="predicted"/>
<dbReference type="PANTHER" id="PTHR19328:SF75">
    <property type="entry name" value="ALDOSE SUGAR DEHYDROGENASE YLII"/>
    <property type="match status" value="1"/>
</dbReference>
<dbReference type="AlphaFoldDB" id="A0A6N1X1E6"/>
<sequence>MRPVFALPVAAAAALLTLALAPAAHAQPLAATPAAAGAPDVEARPVASGLENPWALAFLPDGRFLVTEKPGRMRIVEANGRLLAPLAGLPAIAAGGQGGLLDVQLDSDFARNRTLYFCFSEPGPNGDTAVNSTALARARLSSDATRLEDVKVIFSQQPKYASRLHFGCRIVERQVDGKSDGTLFLALGERSTAKEESQNLRSHFGKVVRVGKDGSVPADNPFRQRADALPEIWSRGHRNPQGAALGPDGQLWVHEHGPQGGDEINRPAPGKNYGWPVITYGENYGGGAIGKGITAQDGMEQPLHYWVPSIAPSGMAFISSDKYGAAWKGQMVVGALKSRMLERLEVRDGRVTARHLLLPRLGQRVRDVREGPDGLLYVLTDAGNGQLLRLEPKAR</sequence>
<dbReference type="SUPFAM" id="SSF50952">
    <property type="entry name" value="Soluble quinoprotein glucose dehydrogenase"/>
    <property type="match status" value="1"/>
</dbReference>
<evidence type="ECO:0000313" key="3">
    <source>
        <dbReference type="EMBL" id="QKV53179.1"/>
    </source>
</evidence>
<reference evidence="3 4" key="1">
    <citation type="submission" date="2020-06" db="EMBL/GenBank/DDBJ databases">
        <title>Acidovorax antarctica sp. nov., isolated from Corinth ice sheet soil, Antarctic Fields Peninsula.</title>
        <authorList>
            <person name="Xu Q."/>
            <person name="Peng F."/>
        </authorList>
    </citation>
    <scope>NUCLEOTIDE SEQUENCE [LARGE SCALE GENOMIC DNA]</scope>
    <source>
        <strain evidence="3 4">16-35-5</strain>
    </source>
</reference>
<evidence type="ECO:0000256" key="1">
    <source>
        <dbReference type="SAM" id="SignalP"/>
    </source>
</evidence>
<organism evidence="3 4">
    <name type="scientific">Comamonas antarctica</name>
    <dbReference type="NCBI Taxonomy" id="2743470"/>
    <lineage>
        <taxon>Bacteria</taxon>
        <taxon>Pseudomonadati</taxon>
        <taxon>Pseudomonadota</taxon>
        <taxon>Betaproteobacteria</taxon>
        <taxon>Burkholderiales</taxon>
        <taxon>Comamonadaceae</taxon>
        <taxon>Comamonas</taxon>
    </lineage>
</organism>
<gene>
    <name evidence="3" type="ORF">HUK68_09920</name>
</gene>
<dbReference type="RefSeq" id="WP_175504056.1">
    <property type="nucleotide sequence ID" value="NZ_CP054840.1"/>
</dbReference>
<feature type="chain" id="PRO_5027008688" evidence="1">
    <location>
        <begin position="27"/>
        <end position="395"/>
    </location>
</feature>
<dbReference type="InterPro" id="IPR011042">
    <property type="entry name" value="6-blade_b-propeller_TolB-like"/>
</dbReference>
<name>A0A6N1X1E6_9BURK</name>
<feature type="domain" description="Glucose/Sorbosone dehydrogenase" evidence="2">
    <location>
        <begin position="50"/>
        <end position="389"/>
    </location>
</feature>
<evidence type="ECO:0000259" key="2">
    <source>
        <dbReference type="Pfam" id="PF07995"/>
    </source>
</evidence>
<dbReference type="InterPro" id="IPR012938">
    <property type="entry name" value="Glc/Sorbosone_DH"/>
</dbReference>
<dbReference type="EMBL" id="CP054840">
    <property type="protein sequence ID" value="QKV53179.1"/>
    <property type="molecule type" value="Genomic_DNA"/>
</dbReference>
<dbReference type="Proteomes" id="UP000509579">
    <property type="component" value="Chromosome"/>
</dbReference>
<dbReference type="Pfam" id="PF07995">
    <property type="entry name" value="GSDH"/>
    <property type="match status" value="1"/>
</dbReference>
<dbReference type="PANTHER" id="PTHR19328">
    <property type="entry name" value="HEDGEHOG-INTERACTING PROTEIN"/>
    <property type="match status" value="1"/>
</dbReference>
<accession>A0A6N1X1E6</accession>
<dbReference type="KEGG" id="aant:HUK68_09920"/>
<feature type="signal peptide" evidence="1">
    <location>
        <begin position="1"/>
        <end position="26"/>
    </location>
</feature>
<dbReference type="InterPro" id="IPR011041">
    <property type="entry name" value="Quinoprot_gluc/sorb_DH_b-prop"/>
</dbReference>
<evidence type="ECO:0000313" key="4">
    <source>
        <dbReference type="Proteomes" id="UP000509579"/>
    </source>
</evidence>
<dbReference type="CDD" id="cd15482">
    <property type="entry name" value="Sialidase_non-viral"/>
    <property type="match status" value="1"/>
</dbReference>